<protein>
    <submittedName>
        <fullName evidence="2">Uncharacterized protein</fullName>
    </submittedName>
</protein>
<keyword evidence="1" id="KW-0812">Transmembrane</keyword>
<evidence type="ECO:0000256" key="1">
    <source>
        <dbReference type="SAM" id="Phobius"/>
    </source>
</evidence>
<gene>
    <name evidence="2" type="ORF">AB1E22_03555</name>
</gene>
<accession>A0ABV3NQI5</accession>
<keyword evidence="3" id="KW-1185">Reference proteome</keyword>
<organism evidence="2 3">
    <name type="scientific">Buttiauxella gaviniae</name>
    <dbReference type="NCBI Taxonomy" id="82990"/>
    <lineage>
        <taxon>Bacteria</taxon>
        <taxon>Pseudomonadati</taxon>
        <taxon>Pseudomonadota</taxon>
        <taxon>Gammaproteobacteria</taxon>
        <taxon>Enterobacterales</taxon>
        <taxon>Enterobacteriaceae</taxon>
        <taxon>Buttiauxella</taxon>
    </lineage>
</organism>
<dbReference type="RefSeq" id="WP_367594117.1">
    <property type="nucleotide sequence ID" value="NZ_JBFMVT010000002.1"/>
</dbReference>
<dbReference type="EMBL" id="JBFMVT010000002">
    <property type="protein sequence ID" value="MEW7311800.1"/>
    <property type="molecule type" value="Genomic_DNA"/>
</dbReference>
<keyword evidence="1" id="KW-1133">Transmembrane helix</keyword>
<evidence type="ECO:0000313" key="2">
    <source>
        <dbReference type="EMBL" id="MEW7311800.1"/>
    </source>
</evidence>
<reference evidence="2 3" key="1">
    <citation type="submission" date="2024-07" db="EMBL/GenBank/DDBJ databases">
        <authorList>
            <person name="Wang L."/>
        </authorList>
    </citation>
    <scope>NUCLEOTIDE SEQUENCE [LARGE SCALE GENOMIC DNA]</scope>
    <source>
        <strain evidence="2 3">WL359</strain>
    </source>
</reference>
<keyword evidence="1" id="KW-0472">Membrane</keyword>
<proteinExistence type="predicted"/>
<dbReference type="Proteomes" id="UP001555342">
    <property type="component" value="Unassembled WGS sequence"/>
</dbReference>
<name>A0ABV3NQI5_9ENTR</name>
<feature type="transmembrane region" description="Helical" evidence="1">
    <location>
        <begin position="28"/>
        <end position="50"/>
    </location>
</feature>
<sequence length="168" mass="18942">MKTTPANKSSPVVEKPRWLNFEFLLRRIGFAFLLLIVVAALVGAFSRGYLSESTLANDDRSLTLHYEKFNRLMSDMDMKITSVTAAGKRNRIVLAGDFMEGYRIDTLQPQPDKMYSLNGKMILEYPQPAVGSEQTLWLSLTPMKIGAIKSTIAIDNGPEITFQQFIYP</sequence>
<comment type="caution">
    <text evidence="2">The sequence shown here is derived from an EMBL/GenBank/DDBJ whole genome shotgun (WGS) entry which is preliminary data.</text>
</comment>
<evidence type="ECO:0000313" key="3">
    <source>
        <dbReference type="Proteomes" id="UP001555342"/>
    </source>
</evidence>